<keyword evidence="2 5" id="KW-0812">Transmembrane</keyword>
<keyword evidence="4 6" id="KW-0472">Membrane</keyword>
<evidence type="ECO:0000313" key="7">
    <source>
        <dbReference type="EMBL" id="CAF1368865.1"/>
    </source>
</evidence>
<dbReference type="GO" id="GO:0015267">
    <property type="term" value="F:channel activity"/>
    <property type="evidence" value="ECO:0007669"/>
    <property type="project" value="InterPro"/>
</dbReference>
<evidence type="ECO:0000256" key="2">
    <source>
        <dbReference type="ARBA" id="ARBA00022692"/>
    </source>
</evidence>
<dbReference type="SUPFAM" id="SSF81338">
    <property type="entry name" value="Aquaporin-like"/>
    <property type="match status" value="1"/>
</dbReference>
<dbReference type="Proteomes" id="UP000663829">
    <property type="component" value="Unassembled WGS sequence"/>
</dbReference>
<dbReference type="EMBL" id="CAJOBC010074394">
    <property type="protein sequence ID" value="CAF4253559.1"/>
    <property type="molecule type" value="Genomic_DNA"/>
</dbReference>
<feature type="transmembrane region" description="Helical" evidence="6">
    <location>
        <begin position="94"/>
        <end position="115"/>
    </location>
</feature>
<dbReference type="PANTHER" id="PTHR45724:SF23">
    <property type="entry name" value="AQUAPORIN NIP4-1-RELATED"/>
    <property type="match status" value="1"/>
</dbReference>
<feature type="transmembrane region" description="Helical" evidence="6">
    <location>
        <begin position="238"/>
        <end position="258"/>
    </location>
</feature>
<evidence type="ECO:0000256" key="6">
    <source>
        <dbReference type="SAM" id="Phobius"/>
    </source>
</evidence>
<evidence type="ECO:0000256" key="3">
    <source>
        <dbReference type="ARBA" id="ARBA00022989"/>
    </source>
</evidence>
<dbReference type="Gene3D" id="1.20.1080.10">
    <property type="entry name" value="Glycerol uptake facilitator protein"/>
    <property type="match status" value="1"/>
</dbReference>
<keyword evidence="9" id="KW-1185">Reference proteome</keyword>
<protein>
    <submittedName>
        <fullName evidence="7">Uncharacterized protein</fullName>
    </submittedName>
</protein>
<dbReference type="EMBL" id="CAJNOQ010015807">
    <property type="protein sequence ID" value="CAF1368865.1"/>
    <property type="molecule type" value="Genomic_DNA"/>
</dbReference>
<proteinExistence type="inferred from homology"/>
<name>A0A815IQD1_9BILA</name>
<comment type="similarity">
    <text evidence="5">Belongs to the MIP/aquaporin (TC 1.A.8) family.</text>
</comment>
<evidence type="ECO:0000256" key="1">
    <source>
        <dbReference type="ARBA" id="ARBA00004141"/>
    </source>
</evidence>
<feature type="transmembrane region" description="Helical" evidence="6">
    <location>
        <begin position="213"/>
        <end position="231"/>
    </location>
</feature>
<feature type="transmembrane region" description="Helical" evidence="6">
    <location>
        <begin position="135"/>
        <end position="161"/>
    </location>
</feature>
<sequence length="329" mass="36057">MKTAKESPSLPGRLFQHIIEPPLIEQCQKQQWMEKESTRRREVEHRESLLALRSILSGHREQPSSPEHDRIIYLGLEEEPTAYKNDKKASLRKLLQRLLSEFIGTLLLVLCYASMRVEMQLNRLTPLENALGQGLVVVALVYSLGGISGAHFNPVVTLVFTLRRTFPLSWLPLFNAVQLTAAITAGSILRALYKHDAIYGTNAIDPKMLSSNVLGFGWEVIISFFLQFVVLQTATRGSIIGPLAALAVGSVNVVNAIIGDINSSSMNPTRTLGPAIVNSSQDGKASLWVYVAGPYVGGVIAVLIVTLLNFDNSAQDDSSEEMKMAQGGE</sequence>
<comment type="caution">
    <text evidence="7">The sequence shown here is derived from an EMBL/GenBank/DDBJ whole genome shotgun (WGS) entry which is preliminary data.</text>
</comment>
<feature type="transmembrane region" description="Helical" evidence="6">
    <location>
        <begin position="287"/>
        <end position="310"/>
    </location>
</feature>
<keyword evidence="3 6" id="KW-1133">Transmembrane helix</keyword>
<keyword evidence="5" id="KW-0813">Transport</keyword>
<dbReference type="InterPro" id="IPR000425">
    <property type="entry name" value="MIP"/>
</dbReference>
<evidence type="ECO:0000256" key="4">
    <source>
        <dbReference type="ARBA" id="ARBA00023136"/>
    </source>
</evidence>
<dbReference type="OrthoDB" id="3222at2759"/>
<evidence type="ECO:0000256" key="5">
    <source>
        <dbReference type="RuleBase" id="RU000477"/>
    </source>
</evidence>
<gene>
    <name evidence="7" type="ORF">GPM918_LOCUS31753</name>
    <name evidence="8" type="ORF">SRO942_LOCUS32405</name>
</gene>
<dbReference type="InterPro" id="IPR023271">
    <property type="entry name" value="Aquaporin-like"/>
</dbReference>
<evidence type="ECO:0000313" key="8">
    <source>
        <dbReference type="EMBL" id="CAF4253559.1"/>
    </source>
</evidence>
<dbReference type="GO" id="GO:0016020">
    <property type="term" value="C:membrane"/>
    <property type="evidence" value="ECO:0007669"/>
    <property type="project" value="UniProtKB-SubCell"/>
</dbReference>
<feature type="transmembrane region" description="Helical" evidence="6">
    <location>
        <begin position="173"/>
        <end position="193"/>
    </location>
</feature>
<evidence type="ECO:0000313" key="9">
    <source>
        <dbReference type="Proteomes" id="UP000663829"/>
    </source>
</evidence>
<dbReference type="Proteomes" id="UP000681722">
    <property type="component" value="Unassembled WGS sequence"/>
</dbReference>
<reference evidence="7" key="1">
    <citation type="submission" date="2021-02" db="EMBL/GenBank/DDBJ databases">
        <authorList>
            <person name="Nowell W R."/>
        </authorList>
    </citation>
    <scope>NUCLEOTIDE SEQUENCE</scope>
</reference>
<dbReference type="PRINTS" id="PR00783">
    <property type="entry name" value="MINTRINSICP"/>
</dbReference>
<comment type="subcellular location">
    <subcellularLocation>
        <location evidence="1">Membrane</location>
        <topology evidence="1">Multi-pass membrane protein</topology>
    </subcellularLocation>
</comment>
<organism evidence="7 9">
    <name type="scientific">Didymodactylos carnosus</name>
    <dbReference type="NCBI Taxonomy" id="1234261"/>
    <lineage>
        <taxon>Eukaryota</taxon>
        <taxon>Metazoa</taxon>
        <taxon>Spiralia</taxon>
        <taxon>Gnathifera</taxon>
        <taxon>Rotifera</taxon>
        <taxon>Eurotatoria</taxon>
        <taxon>Bdelloidea</taxon>
        <taxon>Philodinida</taxon>
        <taxon>Philodinidae</taxon>
        <taxon>Didymodactylos</taxon>
    </lineage>
</organism>
<dbReference type="Pfam" id="PF00230">
    <property type="entry name" value="MIP"/>
    <property type="match status" value="1"/>
</dbReference>
<dbReference type="InterPro" id="IPR034294">
    <property type="entry name" value="Aquaporin_transptr"/>
</dbReference>
<dbReference type="PANTHER" id="PTHR45724">
    <property type="entry name" value="AQUAPORIN NIP2-1"/>
    <property type="match status" value="1"/>
</dbReference>
<dbReference type="AlphaFoldDB" id="A0A815IQD1"/>
<accession>A0A815IQD1</accession>